<dbReference type="Gene3D" id="2.160.20.10">
    <property type="entry name" value="Single-stranded right-handed beta-helix, Pectin lyase-like"/>
    <property type="match status" value="1"/>
</dbReference>
<dbReference type="InterPro" id="IPR050909">
    <property type="entry name" value="Bact_Autotransporter_VF"/>
</dbReference>
<dbReference type="AlphaFoldDB" id="A0A4U2Z812"/>
<evidence type="ECO:0000256" key="2">
    <source>
        <dbReference type="ARBA" id="ARBA00022525"/>
    </source>
</evidence>
<proteinExistence type="predicted"/>
<gene>
    <name evidence="5" type="ORF">FCU45_03845</name>
</gene>
<feature type="domain" description="Filamentous haemagglutinin FhaB/tRNA nuclease CdiA-like TPS" evidence="4">
    <location>
        <begin position="33"/>
        <end position="145"/>
    </location>
</feature>
<dbReference type="Pfam" id="PF18657">
    <property type="entry name" value="YDG"/>
    <property type="match status" value="2"/>
</dbReference>
<dbReference type="SMART" id="SM00912">
    <property type="entry name" value="Haemagg_act"/>
    <property type="match status" value="1"/>
</dbReference>
<evidence type="ECO:0000313" key="5">
    <source>
        <dbReference type="EMBL" id="TKI70427.1"/>
    </source>
</evidence>
<dbReference type="GO" id="GO:0016020">
    <property type="term" value="C:membrane"/>
    <property type="evidence" value="ECO:0007669"/>
    <property type="project" value="InterPro"/>
</dbReference>
<dbReference type="NCBIfam" id="TIGR01901">
    <property type="entry name" value="adhes_NPXG"/>
    <property type="match status" value="1"/>
</dbReference>
<evidence type="ECO:0000256" key="3">
    <source>
        <dbReference type="ARBA" id="ARBA00022729"/>
    </source>
</evidence>
<dbReference type="GO" id="GO:0004222">
    <property type="term" value="F:metalloendopeptidase activity"/>
    <property type="evidence" value="ECO:0007669"/>
    <property type="project" value="InterPro"/>
</dbReference>
<dbReference type="InterPro" id="IPR011050">
    <property type="entry name" value="Pectin_lyase_fold/virulence"/>
</dbReference>
<evidence type="ECO:0000313" key="6">
    <source>
        <dbReference type="Proteomes" id="UP000309561"/>
    </source>
</evidence>
<sequence length="1081" mass="111658">MKINPDYKSRFRILKGGKIALVITALIGSITMLSAAPSDGVVTTGTATISQTPNTTTITQSTQKASINWQSFSIASNETVNFVQPSSSSVTLNRVIGNSASTIAGNMNANGQVFLLNPNGVIFTKGSQVNVGALVASTLNMSDTDFNNGNYVLSGSSSVSVLNQGDITTANGGYVVFAAKSVTNEGTITSQEGNVQLASGEQISLNINGNSLLSLTIDKGTYDSLVSNKGIIQADGGSVYLTSQAMDSVLSGVVNNSGVIEAQSIGTKDGKIVLFAHGGSIHAGGTLDTGAGTGFIETSGEVFSSDDTLHVTTGEWLIDPVDLIIDSTLASTISTTLNGGADVTQSATNDITVSAPISWSSNILTLDAGNNININTQLDLTSTAGLFLKYAQTTSSGTYNVYAPVNIASTGSFSTQHASDTVVNYTIISDATALQNINSGLSGKYALGSNIDASSIANFVPLGKISTPFTGKFDGLGHAIDKLTVNSSDLLTDVGLFGDISGATIENLGLTNIDITSTNNYSVGGLVGFMNNASTIKKSYVDGGIIRNTNANNGTGGFVGQIYDAASNISESFANVAIVNTNTIQNVGGFVGENGGVIKDSYALGSIDNADYTGGFVGWNSNENQTSTGSIINSYANVTITNSTHTGGFDENSDTKANFTNCYFNTATGLTDNNPGVSGLSSAQMQQHSNFAGFDFTNTWIGYDGHTAPLLRAFMVPLTVTANDVTTTYNGTAQSATGVSYSIASPNSLLLGSVGYTFGTNSVTNTAGDHTNAGNVAITPSGYYSTQQVGGYAVSFVDGTMTINKKAISISGLSADNKVYDGTTNVNISNWGNVSTGVGTETLTLNHGTASFSDQNVATAKIVTATGYSLADGTNGGVASNYTLSSSSTTATADITAKVLTINGLTADNKVYDGTTNVNISNWGNVSTGVGTETLTLNHGTASFSDQNVATAKTVTAIDYSLADGTNGGVASNYTLSSSSTTATADITAAASPVTNPVTTPTANLSMQNLLANIYNIKEPDDMNKQNKNIYRLNNYQYLSSGLEKIFYIGDILIINRMPDIINNLRLEGKENQFSIKGASL</sequence>
<comment type="subcellular location">
    <subcellularLocation>
        <location evidence="1">Secreted</location>
    </subcellularLocation>
</comment>
<reference evidence="5 6" key="1">
    <citation type="submission" date="2019-04" db="EMBL/GenBank/DDBJ databases">
        <title>Sulfurimonas crateris sp. nov. a facultative anaerobic sulfur-oxidizing chemolithautotrophic bacterium isolated from a terrestrial mud vulcano.</title>
        <authorList>
            <person name="Ratnikova N.M."/>
            <person name="Slobodkin A.I."/>
            <person name="Merkel A.Y."/>
            <person name="Novikov A."/>
            <person name="Bonch-Osmolovskaya E.A."/>
            <person name="Slobodkina G.B."/>
        </authorList>
    </citation>
    <scope>NUCLEOTIDE SEQUENCE [LARGE SCALE GENOMIC DNA]</scope>
    <source>
        <strain evidence="5 6">SN118</strain>
    </source>
</reference>
<evidence type="ECO:0000256" key="1">
    <source>
        <dbReference type="ARBA" id="ARBA00004613"/>
    </source>
</evidence>
<dbReference type="RefSeq" id="WP_137012461.1">
    <property type="nucleotide sequence ID" value="NZ_SZPX01000002.1"/>
</dbReference>
<dbReference type="GO" id="GO:0008270">
    <property type="term" value="F:zinc ion binding"/>
    <property type="evidence" value="ECO:0007669"/>
    <property type="project" value="InterPro"/>
</dbReference>
<dbReference type="PANTHER" id="PTHR12338:SF8">
    <property type="entry name" value="HEME_HEMOPEXIN-BINDING PROTEIN"/>
    <property type="match status" value="1"/>
</dbReference>
<dbReference type="EMBL" id="SZPX01000002">
    <property type="protein sequence ID" value="TKI70427.1"/>
    <property type="molecule type" value="Genomic_DNA"/>
</dbReference>
<dbReference type="Proteomes" id="UP000309561">
    <property type="component" value="Unassembled WGS sequence"/>
</dbReference>
<accession>A0A4U2Z812</accession>
<keyword evidence="3" id="KW-0732">Signal</keyword>
<protein>
    <submittedName>
        <fullName evidence="5">Filamentous hemagglutinin N-terminal domain-containing protein</fullName>
    </submittedName>
</protein>
<dbReference type="Pfam" id="PF05342">
    <property type="entry name" value="Peptidase_M26_N"/>
    <property type="match status" value="1"/>
</dbReference>
<dbReference type="InterPro" id="IPR041248">
    <property type="entry name" value="YDG"/>
</dbReference>
<name>A0A4U2Z812_9BACT</name>
<evidence type="ECO:0000259" key="4">
    <source>
        <dbReference type="SMART" id="SM00912"/>
    </source>
</evidence>
<comment type="caution">
    <text evidence="5">The sequence shown here is derived from an EMBL/GenBank/DDBJ whole genome shotgun (WGS) entry which is preliminary data.</text>
</comment>
<dbReference type="Pfam" id="PF05860">
    <property type="entry name" value="TPS"/>
    <property type="match status" value="1"/>
</dbReference>
<organism evidence="5 6">
    <name type="scientific">Sulfurimonas crateris</name>
    <dbReference type="NCBI Taxonomy" id="2574727"/>
    <lineage>
        <taxon>Bacteria</taxon>
        <taxon>Pseudomonadati</taxon>
        <taxon>Campylobacterota</taxon>
        <taxon>Epsilonproteobacteria</taxon>
        <taxon>Campylobacterales</taxon>
        <taxon>Sulfurimonadaceae</taxon>
        <taxon>Sulfurimonas</taxon>
    </lineage>
</organism>
<dbReference type="PANTHER" id="PTHR12338">
    <property type="entry name" value="AUTOTRANSPORTER"/>
    <property type="match status" value="1"/>
</dbReference>
<dbReference type="InterPro" id="IPR008006">
    <property type="entry name" value="Peptidase_M26_N_dom"/>
</dbReference>
<dbReference type="InterPro" id="IPR008638">
    <property type="entry name" value="FhaB/CdiA-like_TPS"/>
</dbReference>
<dbReference type="OrthoDB" id="468094at2"/>
<dbReference type="InterPro" id="IPR012334">
    <property type="entry name" value="Pectin_lyas_fold"/>
</dbReference>
<dbReference type="SUPFAM" id="SSF51126">
    <property type="entry name" value="Pectin lyase-like"/>
    <property type="match status" value="1"/>
</dbReference>
<keyword evidence="2" id="KW-0964">Secreted</keyword>
<dbReference type="GO" id="GO:0005576">
    <property type="term" value="C:extracellular region"/>
    <property type="evidence" value="ECO:0007669"/>
    <property type="project" value="UniProtKB-SubCell"/>
</dbReference>
<keyword evidence="6" id="KW-1185">Reference proteome</keyword>
<dbReference type="Gene3D" id="2.160.20.110">
    <property type="match status" value="1"/>
</dbReference>